<dbReference type="SUPFAM" id="SSF49265">
    <property type="entry name" value="Fibronectin type III"/>
    <property type="match status" value="1"/>
</dbReference>
<gene>
    <name evidence="3" type="ORF">UY17_C0017G0009</name>
</gene>
<evidence type="ECO:0000256" key="1">
    <source>
        <dbReference type="SAM" id="MobiDB-lite"/>
    </source>
</evidence>
<dbReference type="Pfam" id="PF00041">
    <property type="entry name" value="fn3"/>
    <property type="match status" value="1"/>
</dbReference>
<protein>
    <recommendedName>
        <fullName evidence="2">Fibronectin type-III domain-containing protein</fullName>
    </recommendedName>
</protein>
<feature type="compositionally biased region" description="Low complexity" evidence="1">
    <location>
        <begin position="161"/>
        <end position="189"/>
    </location>
</feature>
<dbReference type="InterPro" id="IPR003961">
    <property type="entry name" value="FN3_dom"/>
</dbReference>
<feature type="domain" description="Fibronectin type-III" evidence="2">
    <location>
        <begin position="60"/>
        <end position="150"/>
    </location>
</feature>
<dbReference type="AlphaFoldDB" id="A0A0G1U077"/>
<feature type="region of interest" description="Disordered" evidence="1">
    <location>
        <begin position="148"/>
        <end position="196"/>
    </location>
</feature>
<comment type="caution">
    <text evidence="3">The sequence shown here is derived from an EMBL/GenBank/DDBJ whole genome shotgun (WGS) entry which is preliminary data.</text>
</comment>
<dbReference type="Gene3D" id="2.60.40.10">
    <property type="entry name" value="Immunoglobulins"/>
    <property type="match status" value="1"/>
</dbReference>
<name>A0A0G1U077_9BACT</name>
<sequence>MNLPKSLIKVLLIFLVVVGVGLVPGNSQLLFGYSSGADTSGQFHKFVCENATPLKVVLYEPNHPALPKTTARGEVILNWLKLQDNAGKYTIAYGVQPGNYIYGVTDTGDVNSFTVKYLNPGTRYYFVVRGVNGCMPGPWSQEWSAVAPGGSGVRDNGTNLTSPRPSVNPSVRPSVRPSVNPSVRPSTVPGTGGPSQPSLFQGLLNWLRGLFK</sequence>
<dbReference type="InterPro" id="IPR036116">
    <property type="entry name" value="FN3_sf"/>
</dbReference>
<evidence type="ECO:0000313" key="4">
    <source>
        <dbReference type="Proteomes" id="UP000034772"/>
    </source>
</evidence>
<accession>A0A0G1U077</accession>
<dbReference type="CDD" id="cd00063">
    <property type="entry name" value="FN3"/>
    <property type="match status" value="1"/>
</dbReference>
<proteinExistence type="predicted"/>
<dbReference type="PROSITE" id="PS50853">
    <property type="entry name" value="FN3"/>
    <property type="match status" value="1"/>
</dbReference>
<dbReference type="InterPro" id="IPR013783">
    <property type="entry name" value="Ig-like_fold"/>
</dbReference>
<dbReference type="Proteomes" id="UP000034772">
    <property type="component" value="Unassembled WGS sequence"/>
</dbReference>
<evidence type="ECO:0000259" key="2">
    <source>
        <dbReference type="PROSITE" id="PS50853"/>
    </source>
</evidence>
<dbReference type="EMBL" id="LCOZ01000017">
    <property type="protein sequence ID" value="KKU87482.1"/>
    <property type="molecule type" value="Genomic_DNA"/>
</dbReference>
<evidence type="ECO:0000313" key="3">
    <source>
        <dbReference type="EMBL" id="KKU87482.1"/>
    </source>
</evidence>
<organism evidence="3 4">
    <name type="scientific">Candidatus Beckwithbacteria bacterium GW2011_GWC2_47_9</name>
    <dbReference type="NCBI Taxonomy" id="1618373"/>
    <lineage>
        <taxon>Bacteria</taxon>
        <taxon>Candidatus Beckwithiibacteriota</taxon>
    </lineage>
</organism>
<reference evidence="3 4" key="1">
    <citation type="journal article" date="2015" name="Nature">
        <title>rRNA introns, odd ribosomes, and small enigmatic genomes across a large radiation of phyla.</title>
        <authorList>
            <person name="Brown C.T."/>
            <person name="Hug L.A."/>
            <person name="Thomas B.C."/>
            <person name="Sharon I."/>
            <person name="Castelle C.J."/>
            <person name="Singh A."/>
            <person name="Wilkins M.J."/>
            <person name="Williams K.H."/>
            <person name="Banfield J.F."/>
        </authorList>
    </citation>
    <scope>NUCLEOTIDE SEQUENCE [LARGE SCALE GENOMIC DNA]</scope>
</reference>